<dbReference type="Proteomes" id="UP000734823">
    <property type="component" value="Unassembled WGS sequence"/>
</dbReference>
<reference evidence="2 3" key="1">
    <citation type="submission" date="2020-06" db="EMBL/GenBank/DDBJ databases">
        <title>Actinokineospora xiongansis sp. nov., isolated from soil of Baiyangdian.</title>
        <authorList>
            <person name="Zhang X."/>
        </authorList>
    </citation>
    <scope>NUCLEOTIDE SEQUENCE [LARGE SCALE GENOMIC DNA]</scope>
    <source>
        <strain evidence="2 3">HBU206404</strain>
    </source>
</reference>
<dbReference type="Gene3D" id="1.25.10.10">
    <property type="entry name" value="Leucine-rich Repeat Variant"/>
    <property type="match status" value="1"/>
</dbReference>
<keyword evidence="1" id="KW-0677">Repeat</keyword>
<dbReference type="EMBL" id="JABVED010000048">
    <property type="protein sequence ID" value="MBC6451734.1"/>
    <property type="molecule type" value="Genomic_DNA"/>
</dbReference>
<evidence type="ECO:0008006" key="4">
    <source>
        <dbReference type="Google" id="ProtNLM"/>
    </source>
</evidence>
<dbReference type="InterPro" id="IPR016024">
    <property type="entry name" value="ARM-type_fold"/>
</dbReference>
<dbReference type="Pfam" id="PF02985">
    <property type="entry name" value="HEAT"/>
    <property type="match status" value="1"/>
</dbReference>
<organism evidence="2 3">
    <name type="scientific">Actinokineospora xionganensis</name>
    <dbReference type="NCBI Taxonomy" id="2684470"/>
    <lineage>
        <taxon>Bacteria</taxon>
        <taxon>Bacillati</taxon>
        <taxon>Actinomycetota</taxon>
        <taxon>Actinomycetes</taxon>
        <taxon>Pseudonocardiales</taxon>
        <taxon>Pseudonocardiaceae</taxon>
        <taxon>Actinokineospora</taxon>
    </lineage>
</organism>
<sequence length="160" mass="18079">MYRLPFTVSFGICRLRAAKPIAHYMRDLDKWYAEWRYSAVVALGDTADPEALAPIVRGLRDRHWKVRAASLEAMRRLSRDIAVERVRETDDCEHLVALLRDRKIEVARLAADTLGDLGMTDPVEAALRTASDADRIASFESVLRGEISPLGETWVGDNRI</sequence>
<protein>
    <recommendedName>
        <fullName evidence="4">HEAT repeat protein</fullName>
    </recommendedName>
</protein>
<name>A0ABR7LGE1_9PSEU</name>
<dbReference type="InterPro" id="IPR011989">
    <property type="entry name" value="ARM-like"/>
</dbReference>
<dbReference type="SUPFAM" id="SSF48371">
    <property type="entry name" value="ARM repeat"/>
    <property type="match status" value="1"/>
</dbReference>
<accession>A0ABR7LGE1</accession>
<evidence type="ECO:0000313" key="2">
    <source>
        <dbReference type="EMBL" id="MBC6451734.1"/>
    </source>
</evidence>
<evidence type="ECO:0000313" key="3">
    <source>
        <dbReference type="Proteomes" id="UP000734823"/>
    </source>
</evidence>
<proteinExistence type="predicted"/>
<keyword evidence="3" id="KW-1185">Reference proteome</keyword>
<evidence type="ECO:0000256" key="1">
    <source>
        <dbReference type="ARBA" id="ARBA00022737"/>
    </source>
</evidence>
<comment type="caution">
    <text evidence="2">The sequence shown here is derived from an EMBL/GenBank/DDBJ whole genome shotgun (WGS) entry which is preliminary data.</text>
</comment>
<dbReference type="InterPro" id="IPR000357">
    <property type="entry name" value="HEAT"/>
</dbReference>
<dbReference type="RefSeq" id="WP_187224798.1">
    <property type="nucleotide sequence ID" value="NZ_JABVED010000048.1"/>
</dbReference>
<gene>
    <name evidence="2" type="ORF">GPZ80_31810</name>
</gene>